<dbReference type="STRING" id="1314782.A0A165QES6"/>
<sequence>GTFALASRRVHRYYQDTLEALQHRDPALCPPFESGPFACCCFNLGKQVRAFTHTDHPFGWCAIAGVIRFN</sequence>
<reference evidence="1 2" key="1">
    <citation type="journal article" date="2016" name="Mol. Biol. Evol.">
        <title>Comparative Genomics of Early-Diverging Mushroom-Forming Fungi Provides Insights into the Origins of Lignocellulose Decay Capabilities.</title>
        <authorList>
            <person name="Nagy L.G."/>
            <person name="Riley R."/>
            <person name="Tritt A."/>
            <person name="Adam C."/>
            <person name="Daum C."/>
            <person name="Floudas D."/>
            <person name="Sun H."/>
            <person name="Yadav J.S."/>
            <person name="Pangilinan J."/>
            <person name="Larsson K.H."/>
            <person name="Matsuura K."/>
            <person name="Barry K."/>
            <person name="Labutti K."/>
            <person name="Kuo R."/>
            <person name="Ohm R.A."/>
            <person name="Bhattacharya S.S."/>
            <person name="Shirouzu T."/>
            <person name="Yoshinaga Y."/>
            <person name="Martin F.M."/>
            <person name="Grigoriev I.V."/>
            <person name="Hibbett D.S."/>
        </authorList>
    </citation>
    <scope>NUCLEOTIDE SEQUENCE [LARGE SCALE GENOMIC DNA]</scope>
    <source>
        <strain evidence="1 2">HHB14362 ss-1</strain>
    </source>
</reference>
<proteinExistence type="predicted"/>
<dbReference type="EMBL" id="KV425596">
    <property type="protein sequence ID" value="KZT22336.1"/>
    <property type="molecule type" value="Genomic_DNA"/>
</dbReference>
<accession>A0A165QES6</accession>
<organism evidence="1 2">
    <name type="scientific">Neolentinus lepideus HHB14362 ss-1</name>
    <dbReference type="NCBI Taxonomy" id="1314782"/>
    <lineage>
        <taxon>Eukaryota</taxon>
        <taxon>Fungi</taxon>
        <taxon>Dikarya</taxon>
        <taxon>Basidiomycota</taxon>
        <taxon>Agaricomycotina</taxon>
        <taxon>Agaricomycetes</taxon>
        <taxon>Gloeophyllales</taxon>
        <taxon>Gloeophyllaceae</taxon>
        <taxon>Neolentinus</taxon>
    </lineage>
</organism>
<dbReference type="Proteomes" id="UP000076761">
    <property type="component" value="Unassembled WGS sequence"/>
</dbReference>
<name>A0A165QES6_9AGAM</name>
<evidence type="ECO:0000313" key="2">
    <source>
        <dbReference type="Proteomes" id="UP000076761"/>
    </source>
</evidence>
<dbReference type="InParanoid" id="A0A165QES6"/>
<feature type="non-terminal residue" evidence="1">
    <location>
        <position position="70"/>
    </location>
</feature>
<keyword evidence="2" id="KW-1185">Reference proteome</keyword>
<evidence type="ECO:0000313" key="1">
    <source>
        <dbReference type="EMBL" id="KZT22336.1"/>
    </source>
</evidence>
<dbReference type="AlphaFoldDB" id="A0A165QES6"/>
<feature type="non-terminal residue" evidence="1">
    <location>
        <position position="1"/>
    </location>
</feature>
<protein>
    <submittedName>
        <fullName evidence="1">Uncharacterized protein</fullName>
    </submittedName>
</protein>
<gene>
    <name evidence="1" type="ORF">NEOLEDRAFT_1021894</name>
</gene>